<organism evidence="2">
    <name type="scientific">Clastoptera arizonana</name>
    <name type="common">Arizona spittle bug</name>
    <dbReference type="NCBI Taxonomy" id="38151"/>
    <lineage>
        <taxon>Eukaryota</taxon>
        <taxon>Metazoa</taxon>
        <taxon>Ecdysozoa</taxon>
        <taxon>Arthropoda</taxon>
        <taxon>Hexapoda</taxon>
        <taxon>Insecta</taxon>
        <taxon>Pterygota</taxon>
        <taxon>Neoptera</taxon>
        <taxon>Paraneoptera</taxon>
        <taxon>Hemiptera</taxon>
        <taxon>Auchenorrhyncha</taxon>
        <taxon>Cercopoidea</taxon>
        <taxon>Clastopteridae</taxon>
        <taxon>Clastoptera</taxon>
    </lineage>
</organism>
<accession>A0A1B6DIV1</accession>
<dbReference type="EMBL" id="GEDC01018902">
    <property type="protein sequence ID" value="JAS18396.1"/>
    <property type="molecule type" value="Transcribed_RNA"/>
</dbReference>
<gene>
    <name evidence="1" type="ORF">g.9049</name>
    <name evidence="2" type="ORF">g.9050</name>
</gene>
<sequence length="157" mass="17984">MVVRPKCCLTQDLTEDDCSSFRWLCSSVFQVIISETVYELCLTCLKMSSIPQGAFAANKVRQSMTKYRENNTGSYSKLNTDSDKNQFLVNKKLTECGPLKYNSKMMDSIWGQYNRYSVHNLKKNADAKQVLLWAEQQLANTTPPAFHIQGYTPKNIF</sequence>
<protein>
    <submittedName>
        <fullName evidence="2">Uncharacterized protein</fullName>
    </submittedName>
</protein>
<proteinExistence type="predicted"/>
<evidence type="ECO:0000313" key="2">
    <source>
        <dbReference type="EMBL" id="JAS25540.1"/>
    </source>
</evidence>
<dbReference type="EMBL" id="GEDC01011758">
    <property type="protein sequence ID" value="JAS25540.1"/>
    <property type="molecule type" value="Transcribed_RNA"/>
</dbReference>
<reference evidence="2" key="1">
    <citation type="submission" date="2015-12" db="EMBL/GenBank/DDBJ databases">
        <title>De novo transcriptome assembly of four potential Pierce s Disease insect vectors from Arizona vineyards.</title>
        <authorList>
            <person name="Tassone E.E."/>
        </authorList>
    </citation>
    <scope>NUCLEOTIDE SEQUENCE</scope>
</reference>
<name>A0A1B6DIV1_9HEMI</name>
<dbReference type="AlphaFoldDB" id="A0A1B6DIV1"/>
<evidence type="ECO:0000313" key="1">
    <source>
        <dbReference type="EMBL" id="JAS18396.1"/>
    </source>
</evidence>